<protein>
    <recommendedName>
        <fullName evidence="1">Ricin B lectin domain-containing protein</fullName>
    </recommendedName>
</protein>
<dbReference type="Proteomes" id="UP001465976">
    <property type="component" value="Unassembled WGS sequence"/>
</dbReference>
<evidence type="ECO:0000313" key="3">
    <source>
        <dbReference type="Proteomes" id="UP001465976"/>
    </source>
</evidence>
<accession>A0ABR3F198</accession>
<gene>
    <name evidence="2" type="ORF">V5O48_013055</name>
</gene>
<proteinExistence type="predicted"/>
<name>A0ABR3F198_9AGAR</name>
<dbReference type="CDD" id="cd00161">
    <property type="entry name" value="beta-trefoil_Ricin-like"/>
    <property type="match status" value="1"/>
</dbReference>
<organism evidence="2 3">
    <name type="scientific">Marasmius crinis-equi</name>
    <dbReference type="NCBI Taxonomy" id="585013"/>
    <lineage>
        <taxon>Eukaryota</taxon>
        <taxon>Fungi</taxon>
        <taxon>Dikarya</taxon>
        <taxon>Basidiomycota</taxon>
        <taxon>Agaricomycotina</taxon>
        <taxon>Agaricomycetes</taxon>
        <taxon>Agaricomycetidae</taxon>
        <taxon>Agaricales</taxon>
        <taxon>Marasmiineae</taxon>
        <taxon>Marasmiaceae</taxon>
        <taxon>Marasmius</taxon>
    </lineage>
</organism>
<reference evidence="2 3" key="1">
    <citation type="submission" date="2024-02" db="EMBL/GenBank/DDBJ databases">
        <title>A draft genome for the cacao thread blight pathogen Marasmius crinis-equi.</title>
        <authorList>
            <person name="Cohen S.P."/>
            <person name="Baruah I.K."/>
            <person name="Amoako-Attah I."/>
            <person name="Bukari Y."/>
            <person name="Meinhardt L.W."/>
            <person name="Bailey B.A."/>
        </authorList>
    </citation>
    <scope>NUCLEOTIDE SEQUENCE [LARGE SCALE GENOMIC DNA]</scope>
    <source>
        <strain evidence="2 3">GH-76</strain>
    </source>
</reference>
<dbReference type="SUPFAM" id="SSF50370">
    <property type="entry name" value="Ricin B-like lectins"/>
    <property type="match status" value="1"/>
</dbReference>
<dbReference type="InterPro" id="IPR035992">
    <property type="entry name" value="Ricin_B-like_lectins"/>
</dbReference>
<keyword evidence="3" id="KW-1185">Reference proteome</keyword>
<dbReference type="PROSITE" id="PS50231">
    <property type="entry name" value="RICIN_B_LECTIN"/>
    <property type="match status" value="1"/>
</dbReference>
<dbReference type="Pfam" id="PF00652">
    <property type="entry name" value="Ricin_B_lectin"/>
    <property type="match status" value="1"/>
</dbReference>
<evidence type="ECO:0000313" key="2">
    <source>
        <dbReference type="EMBL" id="KAL0568913.1"/>
    </source>
</evidence>
<dbReference type="SMART" id="SM00458">
    <property type="entry name" value="RICIN"/>
    <property type="match status" value="1"/>
</dbReference>
<dbReference type="Gene3D" id="2.80.10.50">
    <property type="match status" value="1"/>
</dbReference>
<comment type="caution">
    <text evidence="2">The sequence shown here is derived from an EMBL/GenBank/DDBJ whole genome shotgun (WGS) entry which is preliminary data.</text>
</comment>
<evidence type="ECO:0000259" key="1">
    <source>
        <dbReference type="SMART" id="SM00458"/>
    </source>
</evidence>
<dbReference type="InterPro" id="IPR000772">
    <property type="entry name" value="Ricin_B_lectin"/>
</dbReference>
<sequence>MSSGVKMYGREGFGAGASPYVEVIGPGLPPAYKKARDAHTVTSNLPFPPSRVPPPVIRLAKSSMPSSRTTLVALAAATLTQAAYQIQSMNSAFSNSNKQGCISATSNISGSTVVIYDCNAEDASRHTWDFDPSFENPQQIRIFGDKCLDVKGGRNADGSRLYIRDCLPSYTEQMFVFRALTSSNELDGESYAFQWAGTDKCVDLTDGSTENGNQLGVWTCDEVDGNQAWGVVEA</sequence>
<dbReference type="EMBL" id="JBAHYK010001233">
    <property type="protein sequence ID" value="KAL0568913.1"/>
    <property type="molecule type" value="Genomic_DNA"/>
</dbReference>
<feature type="domain" description="Ricin B lectin" evidence="1">
    <location>
        <begin position="90"/>
        <end position="232"/>
    </location>
</feature>